<proteinExistence type="predicted"/>
<keyword evidence="3" id="KW-0159">Chromosome partition</keyword>
<keyword evidence="2" id="KW-0132">Cell division</keyword>
<dbReference type="NCBIfam" id="TIGR00281">
    <property type="entry name" value="SMC-Scp complex subunit ScpB"/>
    <property type="match status" value="1"/>
</dbReference>
<sequence>MTSPSLKLIVEAALIAAGGPLTLDQILALFPEDERPDRAEVTGAVRELQLDYADRGIEIAEVAGGFRVQVRSMVAPWVARLWDEKAPRYSRALLETLSLIAYRQPITRGEIEEIRGVAVSTNIVKTLTEREWVRVVGHRDVPGRPALYATTRKFLDYFGLRSLNDLPPLAEIRDPEVLLDDQLALETPVEDRFPAIGHQRPAAND</sequence>
<evidence type="ECO:0000313" key="6">
    <source>
        <dbReference type="Proteomes" id="UP000019460"/>
    </source>
</evidence>
<dbReference type="Proteomes" id="UP000019460">
    <property type="component" value="Unassembled WGS sequence"/>
</dbReference>
<dbReference type="PANTHER" id="PTHR34298:SF2">
    <property type="entry name" value="SEGREGATION AND CONDENSATION PROTEIN B"/>
    <property type="match status" value="1"/>
</dbReference>
<reference evidence="5 6" key="1">
    <citation type="submission" date="2012-11" db="EMBL/GenBank/DDBJ databases">
        <title>Genome assembly of Thiorhodococcus sp. AK35.</title>
        <authorList>
            <person name="Nupur N."/>
            <person name="Khatri I."/>
            <person name="Subramanian S."/>
            <person name="Pinnaka A."/>
        </authorList>
    </citation>
    <scope>NUCLEOTIDE SEQUENCE [LARGE SCALE GENOMIC DNA]</scope>
    <source>
        <strain evidence="5 6">AK35</strain>
    </source>
</reference>
<organism evidence="5 6">
    <name type="scientific">Imhoffiella purpurea</name>
    <dbReference type="NCBI Taxonomy" id="1249627"/>
    <lineage>
        <taxon>Bacteria</taxon>
        <taxon>Pseudomonadati</taxon>
        <taxon>Pseudomonadota</taxon>
        <taxon>Gammaproteobacteria</taxon>
        <taxon>Chromatiales</taxon>
        <taxon>Chromatiaceae</taxon>
        <taxon>Imhoffiella</taxon>
    </lineage>
</organism>
<dbReference type="OrthoDB" id="9806226at2"/>
<dbReference type="InterPro" id="IPR036390">
    <property type="entry name" value="WH_DNA-bd_sf"/>
</dbReference>
<dbReference type="eggNOG" id="COG1386">
    <property type="taxonomic scope" value="Bacteria"/>
</dbReference>
<dbReference type="Pfam" id="PF04079">
    <property type="entry name" value="SMC_ScpB"/>
    <property type="match status" value="1"/>
</dbReference>
<name>W9VJH7_9GAMM</name>
<dbReference type="PATRIC" id="fig|1249627.3.peg.1098"/>
<keyword evidence="4" id="KW-0131">Cell cycle</keyword>
<dbReference type="PANTHER" id="PTHR34298">
    <property type="entry name" value="SEGREGATION AND CONDENSATION PROTEIN B"/>
    <property type="match status" value="1"/>
</dbReference>
<dbReference type="GO" id="GO:0051301">
    <property type="term" value="P:cell division"/>
    <property type="evidence" value="ECO:0007669"/>
    <property type="project" value="UniProtKB-KW"/>
</dbReference>
<evidence type="ECO:0000256" key="4">
    <source>
        <dbReference type="ARBA" id="ARBA00023306"/>
    </source>
</evidence>
<keyword evidence="1" id="KW-0963">Cytoplasm</keyword>
<evidence type="ECO:0000256" key="2">
    <source>
        <dbReference type="ARBA" id="ARBA00022618"/>
    </source>
</evidence>
<evidence type="ECO:0000313" key="5">
    <source>
        <dbReference type="EMBL" id="EXJ16217.1"/>
    </source>
</evidence>
<evidence type="ECO:0000256" key="3">
    <source>
        <dbReference type="ARBA" id="ARBA00022829"/>
    </source>
</evidence>
<dbReference type="RefSeq" id="WP_052347856.1">
    <property type="nucleotide sequence ID" value="NZ_AONC01000014.1"/>
</dbReference>
<dbReference type="AlphaFoldDB" id="W9VJH7"/>
<dbReference type="PIRSF" id="PIRSF019345">
    <property type="entry name" value="ScpB"/>
    <property type="match status" value="1"/>
</dbReference>
<gene>
    <name evidence="5" type="ORF">D779_0522</name>
</gene>
<comment type="caution">
    <text evidence="5">The sequence shown here is derived from an EMBL/GenBank/DDBJ whole genome shotgun (WGS) entry which is preliminary data.</text>
</comment>
<dbReference type="InterPro" id="IPR005234">
    <property type="entry name" value="ScpB_csome_segregation"/>
</dbReference>
<dbReference type="InterPro" id="IPR036388">
    <property type="entry name" value="WH-like_DNA-bd_sf"/>
</dbReference>
<dbReference type="SUPFAM" id="SSF46785">
    <property type="entry name" value="Winged helix' DNA-binding domain"/>
    <property type="match status" value="2"/>
</dbReference>
<evidence type="ECO:0000256" key="1">
    <source>
        <dbReference type="ARBA" id="ARBA00022490"/>
    </source>
</evidence>
<dbReference type="EMBL" id="AONC01000014">
    <property type="protein sequence ID" value="EXJ16217.1"/>
    <property type="molecule type" value="Genomic_DNA"/>
</dbReference>
<dbReference type="Gene3D" id="1.10.10.10">
    <property type="entry name" value="Winged helix-like DNA-binding domain superfamily/Winged helix DNA-binding domain"/>
    <property type="match status" value="2"/>
</dbReference>
<protein>
    <submittedName>
        <fullName evidence="5">Segregation and condensation protein B</fullName>
    </submittedName>
</protein>
<accession>W9VJH7</accession>
<dbReference type="STRING" id="1249627.D779_0522"/>
<dbReference type="GO" id="GO:0051304">
    <property type="term" value="P:chromosome separation"/>
    <property type="evidence" value="ECO:0007669"/>
    <property type="project" value="InterPro"/>
</dbReference>
<keyword evidence="6" id="KW-1185">Reference proteome</keyword>